<accession>A0A0L6UCP7</accession>
<feature type="non-terminal residue" evidence="1">
    <location>
        <position position="1"/>
    </location>
</feature>
<keyword evidence="2" id="KW-1185">Reference proteome</keyword>
<dbReference type="EMBL" id="LAVV01012784">
    <property type="protein sequence ID" value="KNZ46318.1"/>
    <property type="molecule type" value="Genomic_DNA"/>
</dbReference>
<dbReference type="AlphaFoldDB" id="A0A0L6UCP7"/>
<dbReference type="OrthoDB" id="10563026at2759"/>
<evidence type="ECO:0000313" key="1">
    <source>
        <dbReference type="EMBL" id="KNZ46318.1"/>
    </source>
</evidence>
<comment type="caution">
    <text evidence="1">The sequence shown here is derived from an EMBL/GenBank/DDBJ whole genome shotgun (WGS) entry which is preliminary data.</text>
</comment>
<gene>
    <name evidence="1" type="ORF">VP01_7360g1</name>
</gene>
<dbReference type="VEuPathDB" id="FungiDB:VP01_7360g1"/>
<reference evidence="1 2" key="1">
    <citation type="submission" date="2015-08" db="EMBL/GenBank/DDBJ databases">
        <title>Next Generation Sequencing and Analysis of the Genome of Puccinia sorghi L Schw, the Causal Agent of Maize Common Rust.</title>
        <authorList>
            <person name="Rochi L."/>
            <person name="Burguener G."/>
            <person name="Darino M."/>
            <person name="Turjanski A."/>
            <person name="Kreff E."/>
            <person name="Dieguez M.J."/>
            <person name="Sacco F."/>
        </authorList>
    </citation>
    <scope>NUCLEOTIDE SEQUENCE [LARGE SCALE GENOMIC DNA]</scope>
    <source>
        <strain evidence="1 2">RO10H11247</strain>
    </source>
</reference>
<sequence length="105" mass="12217">LKTIHLTGFIMRNQFEFNKSQLEWVKSAQLRIYHAVENELDTDSKKTSPISDDFLIVLYEQAFILQRKLRPDSYDLKLPSWAVPSVSAAWDAKRNRLGKGVYQDS</sequence>
<evidence type="ECO:0000313" key="2">
    <source>
        <dbReference type="Proteomes" id="UP000037035"/>
    </source>
</evidence>
<organism evidence="1 2">
    <name type="scientific">Puccinia sorghi</name>
    <dbReference type="NCBI Taxonomy" id="27349"/>
    <lineage>
        <taxon>Eukaryota</taxon>
        <taxon>Fungi</taxon>
        <taxon>Dikarya</taxon>
        <taxon>Basidiomycota</taxon>
        <taxon>Pucciniomycotina</taxon>
        <taxon>Pucciniomycetes</taxon>
        <taxon>Pucciniales</taxon>
        <taxon>Pucciniaceae</taxon>
        <taxon>Puccinia</taxon>
    </lineage>
</organism>
<protein>
    <submittedName>
        <fullName evidence="1">Uncharacterized protein</fullName>
    </submittedName>
</protein>
<name>A0A0L6UCP7_9BASI</name>
<proteinExistence type="predicted"/>
<dbReference type="Proteomes" id="UP000037035">
    <property type="component" value="Unassembled WGS sequence"/>
</dbReference>